<name>A0A916USU9_9HYPH</name>
<reference evidence="2" key="2">
    <citation type="submission" date="2020-09" db="EMBL/GenBank/DDBJ databases">
        <authorList>
            <person name="Sun Q."/>
            <person name="Zhou Y."/>
        </authorList>
    </citation>
    <scope>NUCLEOTIDE SEQUENCE</scope>
    <source>
        <strain evidence="2">CGMCC 1.12919</strain>
    </source>
</reference>
<evidence type="ECO:0000313" key="2">
    <source>
        <dbReference type="EMBL" id="GGC85184.1"/>
    </source>
</evidence>
<sequence>MAQVDPAARTLGYDVQAIGADRQSPRRSAATADPRRGEGHLASLIVESPIRSVVIAYGTGFLLGRWLRL</sequence>
<reference evidence="2" key="1">
    <citation type="journal article" date="2014" name="Int. J. Syst. Evol. Microbiol.">
        <title>Complete genome sequence of Corynebacterium casei LMG S-19264T (=DSM 44701T), isolated from a smear-ripened cheese.</title>
        <authorList>
            <consortium name="US DOE Joint Genome Institute (JGI-PGF)"/>
            <person name="Walter F."/>
            <person name="Albersmeier A."/>
            <person name="Kalinowski J."/>
            <person name="Ruckert C."/>
        </authorList>
    </citation>
    <scope>NUCLEOTIDE SEQUENCE</scope>
    <source>
        <strain evidence="2">CGMCC 1.12919</strain>
    </source>
</reference>
<dbReference type="EMBL" id="BMGG01000009">
    <property type="protein sequence ID" value="GGC85184.1"/>
    <property type="molecule type" value="Genomic_DNA"/>
</dbReference>
<evidence type="ECO:0000313" key="3">
    <source>
        <dbReference type="Proteomes" id="UP000637002"/>
    </source>
</evidence>
<dbReference type="AlphaFoldDB" id="A0A916USU9"/>
<feature type="region of interest" description="Disordered" evidence="1">
    <location>
        <begin position="15"/>
        <end position="36"/>
    </location>
</feature>
<accession>A0A916USU9</accession>
<gene>
    <name evidence="2" type="ORF">GCM10010994_48830</name>
</gene>
<comment type="caution">
    <text evidence="2">The sequence shown here is derived from an EMBL/GenBank/DDBJ whole genome shotgun (WGS) entry which is preliminary data.</text>
</comment>
<organism evidence="2 3">
    <name type="scientific">Chelatococcus reniformis</name>
    <dbReference type="NCBI Taxonomy" id="1494448"/>
    <lineage>
        <taxon>Bacteria</taxon>
        <taxon>Pseudomonadati</taxon>
        <taxon>Pseudomonadota</taxon>
        <taxon>Alphaproteobacteria</taxon>
        <taxon>Hyphomicrobiales</taxon>
        <taxon>Chelatococcaceae</taxon>
        <taxon>Chelatococcus</taxon>
    </lineage>
</organism>
<proteinExistence type="predicted"/>
<dbReference type="RefSeq" id="WP_188611787.1">
    <property type="nucleotide sequence ID" value="NZ_BMGG01000009.1"/>
</dbReference>
<protein>
    <submittedName>
        <fullName evidence="2">Uncharacterized protein</fullName>
    </submittedName>
</protein>
<evidence type="ECO:0000256" key="1">
    <source>
        <dbReference type="SAM" id="MobiDB-lite"/>
    </source>
</evidence>
<dbReference type="Proteomes" id="UP000637002">
    <property type="component" value="Unassembled WGS sequence"/>
</dbReference>
<keyword evidence="3" id="KW-1185">Reference proteome</keyword>